<keyword evidence="5 7" id="KW-1133">Transmembrane helix</keyword>
<feature type="transmembrane region" description="Helical" evidence="7">
    <location>
        <begin position="67"/>
        <end position="90"/>
    </location>
</feature>
<evidence type="ECO:0000256" key="3">
    <source>
        <dbReference type="ARBA" id="ARBA00022475"/>
    </source>
</evidence>
<evidence type="ECO:0000259" key="8">
    <source>
        <dbReference type="Pfam" id="PF04039"/>
    </source>
</evidence>
<keyword evidence="10" id="KW-1185">Reference proteome</keyword>
<dbReference type="Proteomes" id="UP000239907">
    <property type="component" value="Unassembled WGS sequence"/>
</dbReference>
<feature type="transmembrane region" description="Helical" evidence="7">
    <location>
        <begin position="12"/>
        <end position="29"/>
    </location>
</feature>
<dbReference type="RefSeq" id="WP_105042274.1">
    <property type="nucleotide sequence ID" value="NZ_MQWA01000001.1"/>
</dbReference>
<feature type="domain" description="Na+/H+ antiporter MnhB subunit-related protein" evidence="8">
    <location>
        <begin position="5"/>
        <end position="129"/>
    </location>
</feature>
<comment type="subcellular location">
    <subcellularLocation>
        <location evidence="1">Cell membrane</location>
        <topology evidence="1">Multi-pass membrane protein</topology>
    </subcellularLocation>
</comment>
<evidence type="ECO:0000313" key="10">
    <source>
        <dbReference type="Proteomes" id="UP000239907"/>
    </source>
</evidence>
<evidence type="ECO:0000313" key="9">
    <source>
        <dbReference type="EMBL" id="PQJ27786.1"/>
    </source>
</evidence>
<keyword evidence="4 7" id="KW-0812">Transmembrane</keyword>
<dbReference type="PANTHER" id="PTHR33932">
    <property type="entry name" value="NA(+)/H(+) ANTIPORTER SUBUNIT B"/>
    <property type="match status" value="1"/>
</dbReference>
<accession>A0A2S7TYG6</accession>
<evidence type="ECO:0000256" key="6">
    <source>
        <dbReference type="ARBA" id="ARBA00023136"/>
    </source>
</evidence>
<sequence>MDSVILRTATRFLYPLLILLSLVVLYRGHNLPGGGFIGGLIAASAVMLRALAVGWDEIKASRILKPIALMQYGLIIACVSSLIGLAVNNVLFQAVWLPTWYLPVIGKLKLGTPIVFDIGVYMVVLGFALLCAKSLDSNNN</sequence>
<proteinExistence type="inferred from homology"/>
<evidence type="ECO:0000256" key="5">
    <source>
        <dbReference type="ARBA" id="ARBA00022989"/>
    </source>
</evidence>
<keyword evidence="6 7" id="KW-0472">Membrane</keyword>
<dbReference type="PANTHER" id="PTHR33932:SF4">
    <property type="entry name" value="NA(+)_H(+) ANTIPORTER SUBUNIT B"/>
    <property type="match status" value="1"/>
</dbReference>
<name>A0A2S7TYG6_9BACT</name>
<feature type="transmembrane region" description="Helical" evidence="7">
    <location>
        <begin position="35"/>
        <end position="55"/>
    </location>
</feature>
<comment type="similarity">
    <text evidence="2">Belongs to the CPA3 antiporters (TC 2.A.63) subunit B family.</text>
</comment>
<protein>
    <recommendedName>
        <fullName evidence="8">Na+/H+ antiporter MnhB subunit-related protein domain-containing protein</fullName>
    </recommendedName>
</protein>
<dbReference type="EMBL" id="MQWA01000001">
    <property type="protein sequence ID" value="PQJ27786.1"/>
    <property type="molecule type" value="Genomic_DNA"/>
</dbReference>
<dbReference type="InterPro" id="IPR050622">
    <property type="entry name" value="CPA3_antiporter_subunitB"/>
</dbReference>
<evidence type="ECO:0000256" key="7">
    <source>
        <dbReference type="SAM" id="Phobius"/>
    </source>
</evidence>
<keyword evidence="3" id="KW-1003">Cell membrane</keyword>
<evidence type="ECO:0000256" key="2">
    <source>
        <dbReference type="ARBA" id="ARBA00009425"/>
    </source>
</evidence>
<reference evidence="9 10" key="1">
    <citation type="submission" date="2016-12" db="EMBL/GenBank/DDBJ databases">
        <title>Study of bacterial adaptation to deep sea.</title>
        <authorList>
            <person name="Song J."/>
            <person name="Yoshizawa S."/>
            <person name="Kogure K."/>
        </authorList>
    </citation>
    <scope>NUCLEOTIDE SEQUENCE [LARGE SCALE GENOMIC DNA]</scope>
    <source>
        <strain evidence="9 10">SAORIC-165</strain>
    </source>
</reference>
<organism evidence="9 10">
    <name type="scientific">Rubritalea profundi</name>
    <dbReference type="NCBI Taxonomy" id="1658618"/>
    <lineage>
        <taxon>Bacteria</taxon>
        <taxon>Pseudomonadati</taxon>
        <taxon>Verrucomicrobiota</taxon>
        <taxon>Verrucomicrobiia</taxon>
        <taxon>Verrucomicrobiales</taxon>
        <taxon>Rubritaleaceae</taxon>
        <taxon>Rubritalea</taxon>
    </lineage>
</organism>
<dbReference type="InterPro" id="IPR007182">
    <property type="entry name" value="MnhB"/>
</dbReference>
<evidence type="ECO:0000256" key="1">
    <source>
        <dbReference type="ARBA" id="ARBA00004651"/>
    </source>
</evidence>
<dbReference type="AlphaFoldDB" id="A0A2S7TYG6"/>
<dbReference type="GO" id="GO:0005886">
    <property type="term" value="C:plasma membrane"/>
    <property type="evidence" value="ECO:0007669"/>
    <property type="project" value="UniProtKB-SubCell"/>
</dbReference>
<evidence type="ECO:0000256" key="4">
    <source>
        <dbReference type="ARBA" id="ARBA00022692"/>
    </source>
</evidence>
<dbReference type="OrthoDB" id="9798859at2"/>
<feature type="transmembrane region" description="Helical" evidence="7">
    <location>
        <begin position="110"/>
        <end position="132"/>
    </location>
</feature>
<comment type="caution">
    <text evidence="9">The sequence shown here is derived from an EMBL/GenBank/DDBJ whole genome shotgun (WGS) entry which is preliminary data.</text>
</comment>
<dbReference type="Pfam" id="PF04039">
    <property type="entry name" value="MnhB"/>
    <property type="match status" value="1"/>
</dbReference>
<gene>
    <name evidence="9" type="ORF">BSZ32_04235</name>
</gene>